<evidence type="ECO:0000256" key="13">
    <source>
        <dbReference type="ARBA" id="ARBA00025198"/>
    </source>
</evidence>
<keyword evidence="10" id="KW-0406">Ion transport</keyword>
<reference evidence="16" key="1">
    <citation type="submission" date="2019-08" db="EMBL/GenBank/DDBJ databases">
        <authorList>
            <person name="Kucharzyk K."/>
            <person name="Murdoch R.W."/>
            <person name="Higgins S."/>
            <person name="Loffler F."/>
        </authorList>
    </citation>
    <scope>NUCLEOTIDE SEQUENCE</scope>
</reference>
<dbReference type="InterPro" id="IPR002146">
    <property type="entry name" value="ATP_synth_b/b'su_bac/chlpt"/>
</dbReference>
<evidence type="ECO:0000256" key="5">
    <source>
        <dbReference type="ARBA" id="ARBA00022475"/>
    </source>
</evidence>
<comment type="subcellular location">
    <subcellularLocation>
        <location evidence="2">Endomembrane system</location>
    </subcellularLocation>
    <subcellularLocation>
        <location evidence="1">Membrane</location>
        <topology evidence="1">Single-pass membrane protein</topology>
    </subcellularLocation>
</comment>
<dbReference type="GO" id="GO:0046961">
    <property type="term" value="F:proton-transporting ATPase activity, rotational mechanism"/>
    <property type="evidence" value="ECO:0007669"/>
    <property type="project" value="TreeGrafter"/>
</dbReference>
<evidence type="ECO:0000256" key="3">
    <source>
        <dbReference type="ARBA" id="ARBA00005513"/>
    </source>
</evidence>
<evidence type="ECO:0000256" key="7">
    <source>
        <dbReference type="ARBA" id="ARBA00022692"/>
    </source>
</evidence>
<keyword evidence="4" id="KW-0813">Transport</keyword>
<dbReference type="Gene3D" id="1.20.5.620">
    <property type="entry name" value="F1F0 ATP synthase subunit B, membrane domain"/>
    <property type="match status" value="1"/>
</dbReference>
<evidence type="ECO:0000256" key="11">
    <source>
        <dbReference type="ARBA" id="ARBA00023136"/>
    </source>
</evidence>
<accession>A0A644WJ89</accession>
<keyword evidence="7 15" id="KW-0812">Transmembrane</keyword>
<dbReference type="CDD" id="cd06503">
    <property type="entry name" value="ATP-synt_Fo_b"/>
    <property type="match status" value="1"/>
</dbReference>
<evidence type="ECO:0000256" key="4">
    <source>
        <dbReference type="ARBA" id="ARBA00022448"/>
    </source>
</evidence>
<evidence type="ECO:0000256" key="12">
    <source>
        <dbReference type="ARBA" id="ARBA00023310"/>
    </source>
</evidence>
<dbReference type="PANTHER" id="PTHR33445:SF1">
    <property type="entry name" value="ATP SYNTHASE SUBUNIT B"/>
    <property type="match status" value="1"/>
</dbReference>
<keyword evidence="8" id="KW-0375">Hydrogen ion transport</keyword>
<sequence>MLTTPGLGLVLWTTVVFLLLVLLLAKFAWKPIVSAIRKRNEAIDNALQAAEQARLEMSQLQANNEQLLKEAQKERDVILAEARKMRDKIVEEAGLKAREETERIIASAQENIHYEKMAAITELKNQVATLSLEIAEKILEVNLSGDAKQQELAKKMAGEISFN</sequence>
<protein>
    <submittedName>
        <fullName evidence="16">ATP synthase subunit b</fullName>
    </submittedName>
</protein>
<dbReference type="InterPro" id="IPR005864">
    <property type="entry name" value="ATP_synth_F0_bsu_bac"/>
</dbReference>
<dbReference type="EMBL" id="VSSQ01000969">
    <property type="protein sequence ID" value="MPM03637.1"/>
    <property type="molecule type" value="Genomic_DNA"/>
</dbReference>
<dbReference type="Pfam" id="PF00430">
    <property type="entry name" value="ATP-synt_B"/>
    <property type="match status" value="1"/>
</dbReference>
<evidence type="ECO:0000256" key="9">
    <source>
        <dbReference type="ARBA" id="ARBA00022989"/>
    </source>
</evidence>
<keyword evidence="12" id="KW-0066">ATP synthesis</keyword>
<feature type="transmembrane region" description="Helical" evidence="15">
    <location>
        <begin position="6"/>
        <end position="29"/>
    </location>
</feature>
<keyword evidence="11 15" id="KW-0472">Membrane</keyword>
<name>A0A644WJ89_9ZZZZ</name>
<feature type="coiled-coil region" evidence="14">
    <location>
        <begin position="33"/>
        <end position="88"/>
    </location>
</feature>
<dbReference type="AlphaFoldDB" id="A0A644WJ89"/>
<evidence type="ECO:0000256" key="2">
    <source>
        <dbReference type="ARBA" id="ARBA00004308"/>
    </source>
</evidence>
<evidence type="ECO:0000256" key="1">
    <source>
        <dbReference type="ARBA" id="ARBA00004167"/>
    </source>
</evidence>
<comment type="caution">
    <text evidence="16">The sequence shown here is derived from an EMBL/GenBank/DDBJ whole genome shotgun (WGS) entry which is preliminary data.</text>
</comment>
<gene>
    <name evidence="16" type="primary">atpF_19</name>
    <name evidence="16" type="ORF">SDC9_49904</name>
</gene>
<evidence type="ECO:0000256" key="14">
    <source>
        <dbReference type="SAM" id="Coils"/>
    </source>
</evidence>
<dbReference type="InterPro" id="IPR050059">
    <property type="entry name" value="ATP_synthase_B_chain"/>
</dbReference>
<organism evidence="16">
    <name type="scientific">bioreactor metagenome</name>
    <dbReference type="NCBI Taxonomy" id="1076179"/>
    <lineage>
        <taxon>unclassified sequences</taxon>
        <taxon>metagenomes</taxon>
        <taxon>ecological metagenomes</taxon>
    </lineage>
</organism>
<comment type="function">
    <text evidence="13">F(1)F(0) ATP synthase produces ATP from ADP in the presence of a proton or sodium gradient. F-type ATPases consist of two structural domains, F(1) containing the extramembraneous catalytic core and F(0) containing the membrane proton channel, linked together by a central stalk and a peripheral stalk. During catalysis, ATP synthesis in the catalytic domain of F(1) is coupled via a rotary mechanism of the central stalk subunits to proton translocation.</text>
</comment>
<comment type="similarity">
    <text evidence="3">Belongs to the ATPase B chain family.</text>
</comment>
<proteinExistence type="inferred from homology"/>
<dbReference type="PANTHER" id="PTHR33445">
    <property type="entry name" value="ATP SYNTHASE SUBUNIT B', CHLOROPLASTIC"/>
    <property type="match status" value="1"/>
</dbReference>
<dbReference type="NCBIfam" id="TIGR01144">
    <property type="entry name" value="ATP_synt_b"/>
    <property type="match status" value="1"/>
</dbReference>
<keyword evidence="6" id="KW-0138">CF(0)</keyword>
<dbReference type="GO" id="GO:0015986">
    <property type="term" value="P:proton motive force-driven ATP synthesis"/>
    <property type="evidence" value="ECO:0007669"/>
    <property type="project" value="InterPro"/>
</dbReference>
<dbReference type="InterPro" id="IPR028987">
    <property type="entry name" value="ATP_synth_B-like_membr_sf"/>
</dbReference>
<keyword evidence="14" id="KW-0175">Coiled coil</keyword>
<dbReference type="SUPFAM" id="SSF81573">
    <property type="entry name" value="F1F0 ATP synthase subunit B, membrane domain"/>
    <property type="match status" value="1"/>
</dbReference>
<evidence type="ECO:0000256" key="10">
    <source>
        <dbReference type="ARBA" id="ARBA00023065"/>
    </source>
</evidence>
<evidence type="ECO:0000256" key="6">
    <source>
        <dbReference type="ARBA" id="ARBA00022547"/>
    </source>
</evidence>
<keyword evidence="9 15" id="KW-1133">Transmembrane helix</keyword>
<dbReference type="HAMAP" id="MF_01398">
    <property type="entry name" value="ATP_synth_b_bprime"/>
    <property type="match status" value="1"/>
</dbReference>
<dbReference type="GO" id="GO:0045259">
    <property type="term" value="C:proton-transporting ATP synthase complex"/>
    <property type="evidence" value="ECO:0007669"/>
    <property type="project" value="UniProtKB-KW"/>
</dbReference>
<keyword evidence="5" id="KW-1003">Cell membrane</keyword>
<dbReference type="GO" id="GO:0012505">
    <property type="term" value="C:endomembrane system"/>
    <property type="evidence" value="ECO:0007669"/>
    <property type="project" value="UniProtKB-SubCell"/>
</dbReference>
<evidence type="ECO:0000313" key="16">
    <source>
        <dbReference type="EMBL" id="MPM03637.1"/>
    </source>
</evidence>
<evidence type="ECO:0000256" key="15">
    <source>
        <dbReference type="SAM" id="Phobius"/>
    </source>
</evidence>
<evidence type="ECO:0000256" key="8">
    <source>
        <dbReference type="ARBA" id="ARBA00022781"/>
    </source>
</evidence>